<evidence type="ECO:0000256" key="8">
    <source>
        <dbReference type="ARBA" id="ARBA00023136"/>
    </source>
</evidence>
<keyword evidence="4 10" id="KW-0997">Cell inner membrane</keyword>
<dbReference type="HAMAP" id="MF_02202">
    <property type="entry name" value="TolQ"/>
    <property type="match status" value="1"/>
</dbReference>
<evidence type="ECO:0000256" key="1">
    <source>
        <dbReference type="ARBA" id="ARBA00004651"/>
    </source>
</evidence>
<keyword evidence="13" id="KW-1185">Reference proteome</keyword>
<dbReference type="PANTHER" id="PTHR30625:SF3">
    <property type="entry name" value="TOL-PAL SYSTEM PROTEIN TOLQ"/>
    <property type="match status" value="1"/>
</dbReference>
<evidence type="ECO:0000256" key="2">
    <source>
        <dbReference type="ARBA" id="ARBA00010442"/>
    </source>
</evidence>
<dbReference type="InterPro" id="IPR050790">
    <property type="entry name" value="ExbB/TolQ_transport"/>
</dbReference>
<keyword evidence="6 10" id="KW-0812">Transmembrane</keyword>
<dbReference type="InterPro" id="IPR002898">
    <property type="entry name" value="MotA_ExbB_proton_chnl"/>
</dbReference>
<evidence type="ECO:0000256" key="4">
    <source>
        <dbReference type="ARBA" id="ARBA00022519"/>
    </source>
</evidence>
<evidence type="ECO:0000256" key="9">
    <source>
        <dbReference type="ARBA" id="ARBA00023306"/>
    </source>
</evidence>
<dbReference type="GO" id="GO:0043213">
    <property type="term" value="P:bacteriocin transport"/>
    <property type="evidence" value="ECO:0007669"/>
    <property type="project" value="InterPro"/>
</dbReference>
<accession>A0A4V6MXD4</accession>
<dbReference type="RefSeq" id="WP_131183724.1">
    <property type="nucleotide sequence ID" value="NZ_QJUO01000006.1"/>
</dbReference>
<evidence type="ECO:0000256" key="5">
    <source>
        <dbReference type="ARBA" id="ARBA00022618"/>
    </source>
</evidence>
<dbReference type="EMBL" id="QJUP01000004">
    <property type="protein sequence ID" value="TBU98584.1"/>
    <property type="molecule type" value="Genomic_DNA"/>
</dbReference>
<keyword evidence="3 10" id="KW-1003">Cell membrane</keyword>
<dbReference type="Proteomes" id="UP000292639">
    <property type="component" value="Unassembled WGS sequence"/>
</dbReference>
<reference evidence="12 13" key="1">
    <citation type="submission" date="2018-06" db="EMBL/GenBank/DDBJ databases">
        <title>Three novel Pseudomonas species isolated from symptomatic oak.</title>
        <authorList>
            <person name="Bueno-Gonzalez V."/>
            <person name="Brady C."/>
        </authorList>
    </citation>
    <scope>NUCLEOTIDE SEQUENCE [LARGE SCALE GENOMIC DNA]</scope>
    <source>
        <strain evidence="12 13">P17C</strain>
    </source>
</reference>
<gene>
    <name evidence="10 12" type="primary">tolQ</name>
    <name evidence="12" type="ORF">DNJ96_04925</name>
</gene>
<name>A0A4V6MXD4_9GAMM</name>
<dbReference type="NCBIfam" id="TIGR02796">
    <property type="entry name" value="tolQ"/>
    <property type="match status" value="1"/>
</dbReference>
<comment type="caution">
    <text evidence="12">The sequence shown here is derived from an EMBL/GenBank/DDBJ whole genome shotgun (WGS) entry which is preliminary data.</text>
</comment>
<sequence>MQHATEQMTVWGLVSDASPVVQAVMLVLVLASMASWYLIIRRGAALRRGEHQLQAFLQRFRNSGDLDLAQLYQADKGREPPAEAALQRIFQSGYQAFGQLQRQPGIAPAAVLEGVERNLYVAIAEQEERLERGLPLLATVGSVSPYVGLFGTVWGIMNAFLGLSQVQQVTLSTVAPGIAEALIATAIGLFAAIPAVIAYNRFAARGQALVGRYYSFANELQARLHRRLHSGGAAIAAVA</sequence>
<comment type="subcellular location">
    <subcellularLocation>
        <location evidence="10">Cell inner membrane</location>
        <topology evidence="10">Multi-pass membrane protein</topology>
    </subcellularLocation>
    <subcellularLocation>
        <location evidence="1">Cell membrane</location>
        <topology evidence="1">Multi-pass membrane protein</topology>
    </subcellularLocation>
</comment>
<dbReference type="GO" id="GO:0051301">
    <property type="term" value="P:cell division"/>
    <property type="evidence" value="ECO:0007669"/>
    <property type="project" value="UniProtKB-UniRule"/>
</dbReference>
<dbReference type="GO" id="GO:0005886">
    <property type="term" value="C:plasma membrane"/>
    <property type="evidence" value="ECO:0007669"/>
    <property type="project" value="UniProtKB-SubCell"/>
</dbReference>
<feature type="transmembrane region" description="Helical" evidence="10">
    <location>
        <begin position="20"/>
        <end position="40"/>
    </location>
</feature>
<dbReference type="OrthoDB" id="9805133at2"/>
<comment type="subunit">
    <text evidence="10">The Tol-Pal system is composed of five core proteins: the inner membrane proteins TolA, TolQ and TolR, the periplasmic protein TolB and the outer membrane protein Pal. They form a network linking the inner and outer membranes and the peptidoglycan layer.</text>
</comment>
<dbReference type="GO" id="GO:0017038">
    <property type="term" value="P:protein import"/>
    <property type="evidence" value="ECO:0007669"/>
    <property type="project" value="TreeGrafter"/>
</dbReference>
<comment type="similarity">
    <text evidence="2 10">Belongs to the ExbB/TolQ family.</text>
</comment>
<dbReference type="PANTHER" id="PTHR30625">
    <property type="entry name" value="PROTEIN TOLQ"/>
    <property type="match status" value="1"/>
</dbReference>
<dbReference type="AlphaFoldDB" id="A0A4V6MXD4"/>
<organism evidence="12 13">
    <name type="scientific">Stutzerimonas kirkiae</name>
    <dbReference type="NCBI Taxonomy" id="2211392"/>
    <lineage>
        <taxon>Bacteria</taxon>
        <taxon>Pseudomonadati</taxon>
        <taxon>Pseudomonadota</taxon>
        <taxon>Gammaproteobacteria</taxon>
        <taxon>Pseudomonadales</taxon>
        <taxon>Pseudomonadaceae</taxon>
        <taxon>Stutzerimonas</taxon>
    </lineage>
</organism>
<protein>
    <recommendedName>
        <fullName evidence="10">Tol-Pal system protein TolQ</fullName>
    </recommendedName>
</protein>
<keyword evidence="7 10" id="KW-1133">Transmembrane helix</keyword>
<evidence type="ECO:0000256" key="3">
    <source>
        <dbReference type="ARBA" id="ARBA00022475"/>
    </source>
</evidence>
<dbReference type="Pfam" id="PF01618">
    <property type="entry name" value="MotA_ExbB"/>
    <property type="match status" value="1"/>
</dbReference>
<keyword evidence="8 10" id="KW-0472">Membrane</keyword>
<evidence type="ECO:0000256" key="10">
    <source>
        <dbReference type="HAMAP-Rule" id="MF_02202"/>
    </source>
</evidence>
<feature type="transmembrane region" description="Helical" evidence="10">
    <location>
        <begin position="136"/>
        <end position="157"/>
    </location>
</feature>
<feature type="domain" description="MotA/TolQ/ExbB proton channel" evidence="11">
    <location>
        <begin position="84"/>
        <end position="212"/>
    </location>
</feature>
<keyword evidence="9 10" id="KW-0131">Cell cycle</keyword>
<evidence type="ECO:0000313" key="12">
    <source>
        <dbReference type="EMBL" id="TBU98584.1"/>
    </source>
</evidence>
<dbReference type="InterPro" id="IPR014163">
    <property type="entry name" value="Tol-Pal_TolQ"/>
</dbReference>
<comment type="function">
    <text evidence="10">Part of the Tol-Pal system, which plays a role in outer membrane invagination during cell division and is important for maintaining outer membrane integrity.</text>
</comment>
<proteinExistence type="inferred from homology"/>
<evidence type="ECO:0000259" key="11">
    <source>
        <dbReference type="Pfam" id="PF01618"/>
    </source>
</evidence>
<evidence type="ECO:0000313" key="13">
    <source>
        <dbReference type="Proteomes" id="UP000292639"/>
    </source>
</evidence>
<keyword evidence="5 10" id="KW-0132">Cell division</keyword>
<evidence type="ECO:0000256" key="7">
    <source>
        <dbReference type="ARBA" id="ARBA00022989"/>
    </source>
</evidence>
<evidence type="ECO:0000256" key="6">
    <source>
        <dbReference type="ARBA" id="ARBA00022692"/>
    </source>
</evidence>
<feature type="transmembrane region" description="Helical" evidence="10">
    <location>
        <begin position="177"/>
        <end position="199"/>
    </location>
</feature>